<sequence length="130" mass="14370">MQKEGKTMQHHICNLSFPSAADCIDHMLAKVHINGFNGNAADLLKPVTFSNGQHGSSCIFHWSFAPSSLWSGEAEAWKLASLCKSIFHKGYDKTEFMLARDLERCEAGLRFADGQKRGLACRLATLGLKL</sequence>
<name>A0A9P1G6G2_9DINO</name>
<keyword evidence="3" id="KW-1185">Reference proteome</keyword>
<dbReference type="EMBL" id="CAMXCT010002924">
    <property type="protein sequence ID" value="CAI4001376.1"/>
    <property type="molecule type" value="Genomic_DNA"/>
</dbReference>
<evidence type="ECO:0000313" key="3">
    <source>
        <dbReference type="Proteomes" id="UP001152797"/>
    </source>
</evidence>
<gene>
    <name evidence="1" type="ORF">C1SCF055_LOCUS27426</name>
</gene>
<evidence type="ECO:0000313" key="1">
    <source>
        <dbReference type="EMBL" id="CAI4001376.1"/>
    </source>
</evidence>
<evidence type="ECO:0000313" key="2">
    <source>
        <dbReference type="EMBL" id="CAL1154751.1"/>
    </source>
</evidence>
<protein>
    <submittedName>
        <fullName evidence="1">Uncharacterized protein</fullName>
    </submittedName>
</protein>
<comment type="caution">
    <text evidence="1">The sequence shown here is derived from an EMBL/GenBank/DDBJ whole genome shotgun (WGS) entry which is preliminary data.</text>
</comment>
<dbReference type="EMBL" id="CAMXCT030002924">
    <property type="protein sequence ID" value="CAL4788688.1"/>
    <property type="molecule type" value="Genomic_DNA"/>
</dbReference>
<reference evidence="2" key="2">
    <citation type="submission" date="2024-04" db="EMBL/GenBank/DDBJ databases">
        <authorList>
            <person name="Chen Y."/>
            <person name="Shah S."/>
            <person name="Dougan E. K."/>
            <person name="Thang M."/>
            <person name="Chan C."/>
        </authorList>
    </citation>
    <scope>NUCLEOTIDE SEQUENCE [LARGE SCALE GENOMIC DNA]</scope>
</reference>
<reference evidence="1" key="1">
    <citation type="submission" date="2022-10" db="EMBL/GenBank/DDBJ databases">
        <authorList>
            <person name="Chen Y."/>
            <person name="Dougan E. K."/>
            <person name="Chan C."/>
            <person name="Rhodes N."/>
            <person name="Thang M."/>
        </authorList>
    </citation>
    <scope>NUCLEOTIDE SEQUENCE</scope>
</reference>
<organism evidence="1">
    <name type="scientific">Cladocopium goreaui</name>
    <dbReference type="NCBI Taxonomy" id="2562237"/>
    <lineage>
        <taxon>Eukaryota</taxon>
        <taxon>Sar</taxon>
        <taxon>Alveolata</taxon>
        <taxon>Dinophyceae</taxon>
        <taxon>Suessiales</taxon>
        <taxon>Symbiodiniaceae</taxon>
        <taxon>Cladocopium</taxon>
    </lineage>
</organism>
<dbReference type="Proteomes" id="UP001152797">
    <property type="component" value="Unassembled WGS sequence"/>
</dbReference>
<accession>A0A9P1G6G2</accession>
<dbReference type="AlphaFoldDB" id="A0A9P1G6G2"/>
<dbReference type="EMBL" id="CAMXCT020002924">
    <property type="protein sequence ID" value="CAL1154751.1"/>
    <property type="molecule type" value="Genomic_DNA"/>
</dbReference>
<proteinExistence type="predicted"/>